<gene>
    <name evidence="2" type="ORF">RRF57_000360</name>
</gene>
<organism evidence="2 3">
    <name type="scientific">Xylaria bambusicola</name>
    <dbReference type="NCBI Taxonomy" id="326684"/>
    <lineage>
        <taxon>Eukaryota</taxon>
        <taxon>Fungi</taxon>
        <taxon>Dikarya</taxon>
        <taxon>Ascomycota</taxon>
        <taxon>Pezizomycotina</taxon>
        <taxon>Sordariomycetes</taxon>
        <taxon>Xylariomycetidae</taxon>
        <taxon>Xylariales</taxon>
        <taxon>Xylariaceae</taxon>
        <taxon>Xylaria</taxon>
    </lineage>
</organism>
<dbReference type="EMBL" id="JAWHQM010000001">
    <property type="protein sequence ID" value="KAK5624645.1"/>
    <property type="molecule type" value="Genomic_DNA"/>
</dbReference>
<evidence type="ECO:0000313" key="3">
    <source>
        <dbReference type="Proteomes" id="UP001305414"/>
    </source>
</evidence>
<dbReference type="AlphaFoldDB" id="A0AAN7U3G2"/>
<protein>
    <submittedName>
        <fullName evidence="2">Uncharacterized protein</fullName>
    </submittedName>
</protein>
<sequence>MCASLDRTKLTVDPVASLLSTIEDVILEGRRTVERRDRGTSKNGRGSCRAISNGKNKVATGMNDAFEVSSALRWASDRDLSQ</sequence>
<evidence type="ECO:0000313" key="2">
    <source>
        <dbReference type="EMBL" id="KAK5624645.1"/>
    </source>
</evidence>
<feature type="region of interest" description="Disordered" evidence="1">
    <location>
        <begin position="35"/>
        <end position="55"/>
    </location>
</feature>
<keyword evidence="3" id="KW-1185">Reference proteome</keyword>
<reference evidence="2 3" key="1">
    <citation type="submission" date="2023-10" db="EMBL/GenBank/DDBJ databases">
        <title>Draft genome sequence of Xylaria bambusicola isolate GMP-LS, the root and basal stem rot pathogen of sugarcane in Indonesia.</title>
        <authorList>
            <person name="Selvaraj P."/>
            <person name="Muralishankar V."/>
            <person name="Muruganantham S."/>
            <person name="Sp S."/>
            <person name="Haryani S."/>
            <person name="Lau K.J.X."/>
            <person name="Naqvi N.I."/>
        </authorList>
    </citation>
    <scope>NUCLEOTIDE SEQUENCE [LARGE SCALE GENOMIC DNA]</scope>
    <source>
        <strain evidence="2">GMP-LS</strain>
    </source>
</reference>
<evidence type="ECO:0000256" key="1">
    <source>
        <dbReference type="SAM" id="MobiDB-lite"/>
    </source>
</evidence>
<dbReference type="Proteomes" id="UP001305414">
    <property type="component" value="Unassembled WGS sequence"/>
</dbReference>
<comment type="caution">
    <text evidence="2">The sequence shown here is derived from an EMBL/GenBank/DDBJ whole genome shotgun (WGS) entry which is preliminary data.</text>
</comment>
<accession>A0AAN7U3G2</accession>
<proteinExistence type="predicted"/>
<name>A0AAN7U3G2_9PEZI</name>